<keyword evidence="2" id="KW-0238">DNA-binding</keyword>
<evidence type="ECO:0000313" key="7">
    <source>
        <dbReference type="Proteomes" id="UP001139502"/>
    </source>
</evidence>
<dbReference type="GO" id="GO:0000976">
    <property type="term" value="F:transcription cis-regulatory region binding"/>
    <property type="evidence" value="ECO:0007669"/>
    <property type="project" value="TreeGrafter"/>
</dbReference>
<organism evidence="6 7">
    <name type="scientific">Rothia santali</name>
    <dbReference type="NCBI Taxonomy" id="2949643"/>
    <lineage>
        <taxon>Bacteria</taxon>
        <taxon>Bacillati</taxon>
        <taxon>Actinomycetota</taxon>
        <taxon>Actinomycetes</taxon>
        <taxon>Micrococcales</taxon>
        <taxon>Micrococcaceae</taxon>
        <taxon>Rothia</taxon>
    </lineage>
</organism>
<keyword evidence="1" id="KW-0805">Transcription regulation</keyword>
<dbReference type="PROSITE" id="PS50932">
    <property type="entry name" value="HTH_LACI_2"/>
    <property type="match status" value="1"/>
</dbReference>
<gene>
    <name evidence="6" type="ORF">NBM05_10355</name>
</gene>
<protein>
    <submittedName>
        <fullName evidence="6">LacI family transcriptional regulator</fullName>
    </submittedName>
</protein>
<dbReference type="EMBL" id="JANAFB010000024">
    <property type="protein sequence ID" value="MCP3426391.1"/>
    <property type="molecule type" value="Genomic_DNA"/>
</dbReference>
<dbReference type="Pfam" id="PF00356">
    <property type="entry name" value="LacI"/>
    <property type="match status" value="1"/>
</dbReference>
<evidence type="ECO:0000256" key="3">
    <source>
        <dbReference type="ARBA" id="ARBA00023163"/>
    </source>
</evidence>
<feature type="region of interest" description="Disordered" evidence="4">
    <location>
        <begin position="1"/>
        <end position="20"/>
    </location>
</feature>
<evidence type="ECO:0000256" key="4">
    <source>
        <dbReference type="SAM" id="MobiDB-lite"/>
    </source>
</evidence>
<keyword evidence="3" id="KW-0804">Transcription</keyword>
<keyword evidence="7" id="KW-1185">Reference proteome</keyword>
<dbReference type="Pfam" id="PF13377">
    <property type="entry name" value="Peripla_BP_3"/>
    <property type="match status" value="1"/>
</dbReference>
<evidence type="ECO:0000313" key="6">
    <source>
        <dbReference type="EMBL" id="MCP3426391.1"/>
    </source>
</evidence>
<dbReference type="Gene3D" id="1.10.260.40">
    <property type="entry name" value="lambda repressor-like DNA-binding domains"/>
    <property type="match status" value="1"/>
</dbReference>
<comment type="caution">
    <text evidence="6">The sequence shown here is derived from an EMBL/GenBank/DDBJ whole genome shotgun (WGS) entry which is preliminary data.</text>
</comment>
<dbReference type="InterPro" id="IPR028082">
    <property type="entry name" value="Peripla_BP_I"/>
</dbReference>
<dbReference type="InterPro" id="IPR046335">
    <property type="entry name" value="LacI/GalR-like_sensor"/>
</dbReference>
<dbReference type="AlphaFoldDB" id="A0A9X2HIM8"/>
<evidence type="ECO:0000256" key="1">
    <source>
        <dbReference type="ARBA" id="ARBA00023015"/>
    </source>
</evidence>
<dbReference type="SUPFAM" id="SSF47413">
    <property type="entry name" value="lambda repressor-like DNA-binding domains"/>
    <property type="match status" value="1"/>
</dbReference>
<dbReference type="Gene3D" id="3.40.50.2300">
    <property type="match status" value="2"/>
</dbReference>
<dbReference type="PANTHER" id="PTHR30146">
    <property type="entry name" value="LACI-RELATED TRANSCRIPTIONAL REPRESSOR"/>
    <property type="match status" value="1"/>
</dbReference>
<dbReference type="PANTHER" id="PTHR30146:SF109">
    <property type="entry name" value="HTH-TYPE TRANSCRIPTIONAL REGULATOR GALS"/>
    <property type="match status" value="1"/>
</dbReference>
<name>A0A9X2HIM8_9MICC</name>
<proteinExistence type="predicted"/>
<dbReference type="Proteomes" id="UP001139502">
    <property type="component" value="Unassembled WGS sequence"/>
</dbReference>
<reference evidence="6" key="1">
    <citation type="submission" date="2022-06" db="EMBL/GenBank/DDBJ databases">
        <title>Rothia sp. isolated from sandalwood seedling.</title>
        <authorList>
            <person name="Tuikhar N."/>
            <person name="Kirdat K."/>
            <person name="Thorat V."/>
            <person name="Swetha P."/>
            <person name="Padma S."/>
            <person name="Sundararaj R."/>
            <person name="Yadav A."/>
        </authorList>
    </citation>
    <scope>NUCLEOTIDE SEQUENCE</scope>
    <source>
        <strain evidence="6">AR01</strain>
    </source>
</reference>
<accession>A0A9X2HIM8</accession>
<dbReference type="SUPFAM" id="SSF53822">
    <property type="entry name" value="Periplasmic binding protein-like I"/>
    <property type="match status" value="1"/>
</dbReference>
<feature type="domain" description="HTH lacI-type" evidence="5">
    <location>
        <begin position="17"/>
        <end position="71"/>
    </location>
</feature>
<dbReference type="CDD" id="cd06267">
    <property type="entry name" value="PBP1_LacI_sugar_binding-like"/>
    <property type="match status" value="1"/>
</dbReference>
<dbReference type="GO" id="GO:0003700">
    <property type="term" value="F:DNA-binding transcription factor activity"/>
    <property type="evidence" value="ECO:0007669"/>
    <property type="project" value="TreeGrafter"/>
</dbReference>
<dbReference type="SMART" id="SM00354">
    <property type="entry name" value="HTH_LACI"/>
    <property type="match status" value="1"/>
</dbReference>
<sequence>MSADATPRAPASPQGPPTMKSIAERVGVSRQLVSIVLREQPGASEETRRRVFEAARELGYHPNASARALRGKRTRRVGVVFTMRQPFEVDLVEALFGAAEARGFTLVLAPLTSRRGHDAVMGELQSQRVEGMVVLGAEHGGARIEGLPAGVPAVMLGGPTSEESLDDVRVDDGGGTRLVVEHLLALGHTRIAYVTGGDGPNSEIRRAAYEDALRAHGLSASSDVVPGHYTEEGGAEATLRLLSRPELPTAVVGGNDRIAMGVLGTLVRHGLRVPEDVSVAGFDDASLSRLPYVDLTTVGYDPVSLAERAVEAVIRRIEEADAAPVAHREPPHLLVRSSTAAPRRRSASCGGSAERDETGT</sequence>
<dbReference type="InterPro" id="IPR010982">
    <property type="entry name" value="Lambda_DNA-bd_dom_sf"/>
</dbReference>
<evidence type="ECO:0000259" key="5">
    <source>
        <dbReference type="PROSITE" id="PS50932"/>
    </source>
</evidence>
<dbReference type="InterPro" id="IPR000843">
    <property type="entry name" value="HTH_LacI"/>
</dbReference>
<feature type="region of interest" description="Disordered" evidence="4">
    <location>
        <begin position="325"/>
        <end position="360"/>
    </location>
</feature>
<dbReference type="CDD" id="cd01392">
    <property type="entry name" value="HTH_LacI"/>
    <property type="match status" value="1"/>
</dbReference>
<evidence type="ECO:0000256" key="2">
    <source>
        <dbReference type="ARBA" id="ARBA00023125"/>
    </source>
</evidence>
<dbReference type="RefSeq" id="WP_254167017.1">
    <property type="nucleotide sequence ID" value="NZ_JANAFB010000024.1"/>
</dbReference>